<dbReference type="InterPro" id="IPR036388">
    <property type="entry name" value="WH-like_DNA-bd_sf"/>
</dbReference>
<gene>
    <name evidence="6" type="ORF">FJ657_01515</name>
</gene>
<feature type="region of interest" description="Disordered" evidence="4">
    <location>
        <begin position="1"/>
        <end position="33"/>
    </location>
</feature>
<dbReference type="AlphaFoldDB" id="A0A506Y6A3"/>
<comment type="caution">
    <text evidence="6">The sequence shown here is derived from an EMBL/GenBank/DDBJ whole genome shotgun (WGS) entry which is preliminary data.</text>
</comment>
<evidence type="ECO:0000313" key="7">
    <source>
        <dbReference type="Proteomes" id="UP000316252"/>
    </source>
</evidence>
<proteinExistence type="predicted"/>
<protein>
    <submittedName>
        <fullName evidence="6">Helix-turn-helix transcriptional regulator</fullName>
    </submittedName>
</protein>
<feature type="domain" description="HTH hxlR-type" evidence="5">
    <location>
        <begin position="41"/>
        <end position="150"/>
    </location>
</feature>
<evidence type="ECO:0000256" key="4">
    <source>
        <dbReference type="SAM" id="MobiDB-lite"/>
    </source>
</evidence>
<reference evidence="6 7" key="1">
    <citation type="submission" date="2019-06" db="EMBL/GenBank/DDBJ databases">
        <authorList>
            <person name="Li F."/>
        </authorList>
    </citation>
    <scope>NUCLEOTIDE SEQUENCE [LARGE SCALE GENOMIC DNA]</scope>
    <source>
        <strain evidence="6 7">10F1D-1</strain>
    </source>
</reference>
<evidence type="ECO:0000256" key="3">
    <source>
        <dbReference type="ARBA" id="ARBA00023163"/>
    </source>
</evidence>
<dbReference type="PANTHER" id="PTHR33204">
    <property type="entry name" value="TRANSCRIPTIONAL REGULATOR, MARR FAMILY"/>
    <property type="match status" value="1"/>
</dbReference>
<keyword evidence="7" id="KW-1185">Reference proteome</keyword>
<dbReference type="Pfam" id="PF01638">
    <property type="entry name" value="HxlR"/>
    <property type="match status" value="1"/>
</dbReference>
<name>A0A506Y6A3_9MICO</name>
<keyword evidence="1" id="KW-0805">Transcription regulation</keyword>
<dbReference type="EMBL" id="VHQG01000001">
    <property type="protein sequence ID" value="TPW77393.1"/>
    <property type="molecule type" value="Genomic_DNA"/>
</dbReference>
<organism evidence="6 7">
    <name type="scientific">Schumannella soli</name>
    <dbReference type="NCBI Taxonomy" id="2590779"/>
    <lineage>
        <taxon>Bacteria</taxon>
        <taxon>Bacillati</taxon>
        <taxon>Actinomycetota</taxon>
        <taxon>Actinomycetes</taxon>
        <taxon>Micrococcales</taxon>
        <taxon>Microbacteriaceae</taxon>
        <taxon>Schumannella</taxon>
    </lineage>
</organism>
<dbReference type="SUPFAM" id="SSF46785">
    <property type="entry name" value="Winged helix' DNA-binding domain"/>
    <property type="match status" value="1"/>
</dbReference>
<dbReference type="InterPro" id="IPR002577">
    <property type="entry name" value="HTH_HxlR"/>
</dbReference>
<dbReference type="InterPro" id="IPR036390">
    <property type="entry name" value="WH_DNA-bd_sf"/>
</dbReference>
<evidence type="ECO:0000259" key="5">
    <source>
        <dbReference type="PROSITE" id="PS51118"/>
    </source>
</evidence>
<evidence type="ECO:0000256" key="2">
    <source>
        <dbReference type="ARBA" id="ARBA00023125"/>
    </source>
</evidence>
<dbReference type="Gene3D" id="1.10.10.10">
    <property type="entry name" value="Winged helix-like DNA-binding domain superfamily/Winged helix DNA-binding domain"/>
    <property type="match status" value="1"/>
</dbReference>
<evidence type="ECO:0000256" key="1">
    <source>
        <dbReference type="ARBA" id="ARBA00023015"/>
    </source>
</evidence>
<dbReference type="OrthoDB" id="370168at2"/>
<accession>A0A506Y6A3</accession>
<keyword evidence="3" id="KW-0804">Transcription</keyword>
<dbReference type="Proteomes" id="UP000316252">
    <property type="component" value="Unassembled WGS sequence"/>
</dbReference>
<sequence length="164" mass="17976">MVTVGERTARRQDGTFPSPGHAEVTVRPARGDRGDLFDATCPTRHLLDRVGSKWSVMLVLTLHAAAPIGDAEPGFAELRFAELRRRAPGISQKMLTASLRSLERDGLVARRVEPTTPPRVHYRLTRLGASLVPALLALRDWAETNMPRVDDNGAAYDGRLASRG</sequence>
<dbReference type="PANTHER" id="PTHR33204:SF37">
    <property type="entry name" value="HTH-TYPE TRANSCRIPTIONAL REGULATOR YODB"/>
    <property type="match status" value="1"/>
</dbReference>
<keyword evidence="2" id="KW-0238">DNA-binding</keyword>
<dbReference type="PROSITE" id="PS51118">
    <property type="entry name" value="HTH_HXLR"/>
    <property type="match status" value="1"/>
</dbReference>
<dbReference type="GO" id="GO:0003677">
    <property type="term" value="F:DNA binding"/>
    <property type="evidence" value="ECO:0007669"/>
    <property type="project" value="UniProtKB-KW"/>
</dbReference>
<evidence type="ECO:0000313" key="6">
    <source>
        <dbReference type="EMBL" id="TPW77393.1"/>
    </source>
</evidence>